<evidence type="ECO:0000256" key="7">
    <source>
        <dbReference type="SAM" id="Phobius"/>
    </source>
</evidence>
<dbReference type="PANTHER" id="PTHR30489:SF0">
    <property type="entry name" value="LIPOPROTEIN-RELEASING SYSTEM TRANSMEMBRANE PROTEIN LOLE"/>
    <property type="match status" value="1"/>
</dbReference>
<evidence type="ECO:0000259" key="9">
    <source>
        <dbReference type="Pfam" id="PF12704"/>
    </source>
</evidence>
<gene>
    <name evidence="10" type="ORF">K0B96_17040</name>
</gene>
<dbReference type="RefSeq" id="WP_220162247.1">
    <property type="nucleotide sequence ID" value="NZ_CP080507.1"/>
</dbReference>
<keyword evidence="3" id="KW-1003">Cell membrane</keyword>
<dbReference type="GO" id="GO:0098797">
    <property type="term" value="C:plasma membrane protein complex"/>
    <property type="evidence" value="ECO:0007669"/>
    <property type="project" value="TreeGrafter"/>
</dbReference>
<evidence type="ECO:0000256" key="2">
    <source>
        <dbReference type="ARBA" id="ARBA00005236"/>
    </source>
</evidence>
<feature type="transmembrane region" description="Helical" evidence="7">
    <location>
        <begin position="753"/>
        <end position="771"/>
    </location>
</feature>
<dbReference type="Pfam" id="PF12704">
    <property type="entry name" value="MacB_PCD"/>
    <property type="match status" value="1"/>
</dbReference>
<dbReference type="GO" id="GO:0044874">
    <property type="term" value="P:lipoprotein localization to outer membrane"/>
    <property type="evidence" value="ECO:0007669"/>
    <property type="project" value="TreeGrafter"/>
</dbReference>
<keyword evidence="11" id="KW-1185">Reference proteome</keyword>
<dbReference type="InterPro" id="IPR025857">
    <property type="entry name" value="MacB_PCD"/>
</dbReference>
<keyword evidence="5 7" id="KW-1133">Transmembrane helix</keyword>
<evidence type="ECO:0000256" key="4">
    <source>
        <dbReference type="ARBA" id="ARBA00022692"/>
    </source>
</evidence>
<feature type="transmembrane region" description="Helical" evidence="7">
    <location>
        <begin position="263"/>
        <end position="287"/>
    </location>
</feature>
<dbReference type="InterPro" id="IPR051447">
    <property type="entry name" value="Lipoprotein-release_system"/>
</dbReference>
<dbReference type="PROSITE" id="PS51257">
    <property type="entry name" value="PROKAR_LIPOPROTEIN"/>
    <property type="match status" value="1"/>
</dbReference>
<dbReference type="PANTHER" id="PTHR30489">
    <property type="entry name" value="LIPOPROTEIN-RELEASING SYSTEM TRANSMEMBRANE PROTEIN LOLE"/>
    <property type="match status" value="1"/>
</dbReference>
<feature type="domain" description="ABC3 transporter permease C-terminal" evidence="8">
    <location>
        <begin position="663"/>
        <end position="776"/>
    </location>
</feature>
<feature type="domain" description="ABC3 transporter permease C-terminal" evidence="8">
    <location>
        <begin position="270"/>
        <end position="390"/>
    </location>
</feature>
<organism evidence="10 11">
    <name type="scientific">Horticoccus luteus</name>
    <dbReference type="NCBI Taxonomy" id="2862869"/>
    <lineage>
        <taxon>Bacteria</taxon>
        <taxon>Pseudomonadati</taxon>
        <taxon>Verrucomicrobiota</taxon>
        <taxon>Opitutia</taxon>
        <taxon>Opitutales</taxon>
        <taxon>Opitutaceae</taxon>
        <taxon>Horticoccus</taxon>
    </lineage>
</organism>
<proteinExistence type="inferred from homology"/>
<protein>
    <submittedName>
        <fullName evidence="10">FtsX-like permease family protein</fullName>
    </submittedName>
</protein>
<feature type="transmembrane region" description="Helical" evidence="7">
    <location>
        <begin position="318"/>
        <end position="342"/>
    </location>
</feature>
<feature type="transmembrane region" description="Helical" evidence="7">
    <location>
        <begin position="362"/>
        <end position="382"/>
    </location>
</feature>
<dbReference type="InterPro" id="IPR003838">
    <property type="entry name" value="ABC3_permease_C"/>
</dbReference>
<feature type="transmembrane region" description="Helical" evidence="7">
    <location>
        <begin position="20"/>
        <end position="40"/>
    </location>
</feature>
<comment type="similarity">
    <text evidence="2">Belongs to the ABC-4 integral membrane protein family. LolC/E subfamily.</text>
</comment>
<dbReference type="Proteomes" id="UP000825051">
    <property type="component" value="Chromosome"/>
</dbReference>
<sequence length="788" mass="84944">MRALDRKLLRDLAALKSQAFAVALVMACGLAMMIMTRSLILSLASTRDAYYRDYRFGDIFAALKRAPNSVAAELAAIPGVSVAQTGIALQATLDLPDMAQPATGLFQSLPERGELRLNRLYLRRGHMLAGRGTTGEVLVGEAFAEAHGLNPGDHITAVLYGRQQTFRIAGIVLAPEFVFEAPPGAALPDHRTYGVFWLPYKELATASNLYDAFNNVVVSLAPGARAEAVIAAVDRILQPYGGRGAYGRDTHPSHTRLRDEIRILQGLSIGFPLVFLGVAAFMTNAVMGRQITLQREQIAMLKACGFYNRAIAWHYLKFAVAIVAVGTLIGTAAGIGLGHLLVDMYHLFFRFPQLEFHLAKSVLLAAVAVSALAAFVGVAGAVRRAVRLPPAEAMRPEPPARFRPAVIERLGFGRRFSASFRMALRNIERRPVRSLLTAVALALATGILIVPSALRDGINYVLDYQWDLVQRQTVYVSLIEPGPPQALADLRNLPGVILAEPVRAAAVELRAGNLHRRLGLLGYPVHATLNRVLNARDEEIVLPAHALVLSAKLAEVLGVRPGDLLTVQVLEGRRRTFALPVAALSQDFAGTAAFLQLDGLNRLLGDGDRITGAYLSVEGAQWPAFLAALKKAPQIANTVVKSAIRDSFRDTTAQSIGLIQKLYLTFATIVAFGIVYNSARISLSERQRELATLRVVGFTRAEVGAVLVGELVILTAVAVPVGLLLGSGFAAVIIATVNTEFVRLPVILTPFNYAFAVLVIVVATALSALFATRRLGQLDLVGVLKARD</sequence>
<reference evidence="10" key="1">
    <citation type="submission" date="2021-08" db="EMBL/GenBank/DDBJ databases">
        <title>Genome of a novel bacterium of the phylum Verrucomicrobia, Oleiharenicola sp. KSB-15.</title>
        <authorList>
            <person name="Chung J.-H."/>
            <person name="Ahn J.-H."/>
            <person name="Yoon Y."/>
            <person name="Kim D.-Y."/>
            <person name="An S.-H."/>
            <person name="Park I."/>
            <person name="Yeon J."/>
        </authorList>
    </citation>
    <scope>NUCLEOTIDE SEQUENCE</scope>
    <source>
        <strain evidence="10">KSB-15</strain>
    </source>
</reference>
<evidence type="ECO:0000259" key="8">
    <source>
        <dbReference type="Pfam" id="PF02687"/>
    </source>
</evidence>
<feature type="transmembrane region" description="Helical" evidence="7">
    <location>
        <begin position="704"/>
        <end position="733"/>
    </location>
</feature>
<evidence type="ECO:0000256" key="5">
    <source>
        <dbReference type="ARBA" id="ARBA00022989"/>
    </source>
</evidence>
<keyword evidence="4 7" id="KW-0812">Transmembrane</keyword>
<feature type="domain" description="MacB-like periplasmic core" evidence="9">
    <location>
        <begin position="20"/>
        <end position="235"/>
    </location>
</feature>
<keyword evidence="6 7" id="KW-0472">Membrane</keyword>
<name>A0A8F9XL94_9BACT</name>
<evidence type="ECO:0000256" key="6">
    <source>
        <dbReference type="ARBA" id="ARBA00023136"/>
    </source>
</evidence>
<dbReference type="AlphaFoldDB" id="A0A8F9XL94"/>
<feature type="transmembrane region" description="Helical" evidence="7">
    <location>
        <begin position="435"/>
        <end position="454"/>
    </location>
</feature>
<dbReference type="EMBL" id="CP080507">
    <property type="protein sequence ID" value="QYM78986.1"/>
    <property type="molecule type" value="Genomic_DNA"/>
</dbReference>
<evidence type="ECO:0000256" key="1">
    <source>
        <dbReference type="ARBA" id="ARBA00004651"/>
    </source>
</evidence>
<feature type="transmembrane region" description="Helical" evidence="7">
    <location>
        <begin position="662"/>
        <end position="683"/>
    </location>
</feature>
<evidence type="ECO:0000313" key="10">
    <source>
        <dbReference type="EMBL" id="QYM78986.1"/>
    </source>
</evidence>
<accession>A0A8F9XL94</accession>
<dbReference type="Pfam" id="PF02687">
    <property type="entry name" value="FtsX"/>
    <property type="match status" value="2"/>
</dbReference>
<evidence type="ECO:0000313" key="11">
    <source>
        <dbReference type="Proteomes" id="UP000825051"/>
    </source>
</evidence>
<evidence type="ECO:0000256" key="3">
    <source>
        <dbReference type="ARBA" id="ARBA00022475"/>
    </source>
</evidence>
<comment type="subcellular location">
    <subcellularLocation>
        <location evidence="1">Cell membrane</location>
        <topology evidence="1">Multi-pass membrane protein</topology>
    </subcellularLocation>
</comment>
<dbReference type="KEGG" id="ole:K0B96_17040"/>